<feature type="domain" description="Polymerase nucleotidyl transferase" evidence="1">
    <location>
        <begin position="12"/>
        <end position="99"/>
    </location>
</feature>
<dbReference type="PANTHER" id="PTHR43449:SF1">
    <property type="entry name" value="POLYMERASE BETA NUCLEOTIDYLTRANSFERASE DOMAIN-CONTAINING PROTEIN"/>
    <property type="match status" value="1"/>
</dbReference>
<organism evidence="2 3">
    <name type="scientific">Candidatus Syntrophonatronum acetioxidans</name>
    <dbReference type="NCBI Taxonomy" id="1795816"/>
    <lineage>
        <taxon>Bacteria</taxon>
        <taxon>Bacillati</taxon>
        <taxon>Bacillota</taxon>
        <taxon>Clostridia</taxon>
        <taxon>Eubacteriales</taxon>
        <taxon>Syntrophomonadaceae</taxon>
        <taxon>Candidatus Syntrophonatronum</taxon>
    </lineage>
</organism>
<accession>A0A424YBT6</accession>
<dbReference type="EMBL" id="QZAA01000210">
    <property type="protein sequence ID" value="RQD74320.1"/>
    <property type="molecule type" value="Genomic_DNA"/>
</dbReference>
<dbReference type="InterPro" id="IPR043519">
    <property type="entry name" value="NT_sf"/>
</dbReference>
<proteinExistence type="predicted"/>
<comment type="caution">
    <text evidence="2">The sequence shown here is derived from an EMBL/GenBank/DDBJ whole genome shotgun (WGS) entry which is preliminary data.</text>
</comment>
<protein>
    <submittedName>
        <fullName evidence="2">Nucleotidyltransferase domain-containing protein</fullName>
    </submittedName>
</protein>
<dbReference type="Gene3D" id="3.30.460.10">
    <property type="entry name" value="Beta Polymerase, domain 2"/>
    <property type="match status" value="1"/>
</dbReference>
<evidence type="ECO:0000313" key="3">
    <source>
        <dbReference type="Proteomes" id="UP000285138"/>
    </source>
</evidence>
<dbReference type="CDD" id="cd05403">
    <property type="entry name" value="NT_KNTase_like"/>
    <property type="match status" value="1"/>
</dbReference>
<evidence type="ECO:0000313" key="2">
    <source>
        <dbReference type="EMBL" id="RQD74320.1"/>
    </source>
</evidence>
<reference evidence="2 3" key="1">
    <citation type="submission" date="2018-08" db="EMBL/GenBank/DDBJ databases">
        <title>The metabolism and importance of syntrophic acetate oxidation coupled to methane or sulfide production in haloalkaline environments.</title>
        <authorList>
            <person name="Timmers P.H.A."/>
            <person name="Vavourakis C.D."/>
            <person name="Sorokin D.Y."/>
            <person name="Sinninghe Damste J.S."/>
            <person name="Muyzer G."/>
            <person name="Stams A.J.M."/>
            <person name="Plugge C.M."/>
        </authorList>
    </citation>
    <scope>NUCLEOTIDE SEQUENCE [LARGE SCALE GENOMIC DNA]</scope>
    <source>
        <strain evidence="2">MSAO_Bac1</strain>
    </source>
</reference>
<name>A0A424YBT6_9FIRM</name>
<gene>
    <name evidence="2" type="ORF">D5R97_07945</name>
</gene>
<dbReference type="AlphaFoldDB" id="A0A424YBT6"/>
<dbReference type="Pfam" id="PF01909">
    <property type="entry name" value="NTP_transf_2"/>
    <property type="match status" value="1"/>
</dbReference>
<sequence length="120" mass="13657">MAQVPRKIINVVEEFVRDLSKDITVDKAVIFGSYVKGEYDEKSDIDVAIFSNFFEGKSRPNAITYLLLKSISYDINIEPLAFTTKEYIEREGIVDEIIKTGIEINTNKVGLFYGNNHKNS</sequence>
<dbReference type="Proteomes" id="UP000285138">
    <property type="component" value="Unassembled WGS sequence"/>
</dbReference>
<keyword evidence="2" id="KW-0808">Transferase</keyword>
<dbReference type="SUPFAM" id="SSF81301">
    <property type="entry name" value="Nucleotidyltransferase"/>
    <property type="match status" value="1"/>
</dbReference>
<dbReference type="PANTHER" id="PTHR43449">
    <property type="entry name" value="NUCLEOTIDYLTRANSFERASE"/>
    <property type="match status" value="1"/>
</dbReference>
<dbReference type="InterPro" id="IPR002934">
    <property type="entry name" value="Polymerase_NTP_transf_dom"/>
</dbReference>
<evidence type="ECO:0000259" key="1">
    <source>
        <dbReference type="Pfam" id="PF01909"/>
    </source>
</evidence>
<dbReference type="GO" id="GO:0016779">
    <property type="term" value="F:nucleotidyltransferase activity"/>
    <property type="evidence" value="ECO:0007669"/>
    <property type="project" value="InterPro"/>
</dbReference>